<gene>
    <name evidence="2" type="ORF">GCM10009760_10080</name>
</gene>
<keyword evidence="3" id="KW-1185">Reference proteome</keyword>
<evidence type="ECO:0008006" key="4">
    <source>
        <dbReference type="Google" id="ProtNLM"/>
    </source>
</evidence>
<feature type="compositionally biased region" description="Basic and acidic residues" evidence="1">
    <location>
        <begin position="24"/>
        <end position="41"/>
    </location>
</feature>
<dbReference type="Proteomes" id="UP001422759">
    <property type="component" value="Unassembled WGS sequence"/>
</dbReference>
<evidence type="ECO:0000313" key="3">
    <source>
        <dbReference type="Proteomes" id="UP001422759"/>
    </source>
</evidence>
<comment type="caution">
    <text evidence="2">The sequence shown here is derived from an EMBL/GenBank/DDBJ whole genome shotgun (WGS) entry which is preliminary data.</text>
</comment>
<name>A0ABN2YY81_9ACTN</name>
<protein>
    <recommendedName>
        <fullName evidence="4">DUF5302 domain-containing protein</fullName>
    </recommendedName>
</protein>
<feature type="compositionally biased region" description="Low complexity" evidence="1">
    <location>
        <begin position="11"/>
        <end position="23"/>
    </location>
</feature>
<reference evidence="2 3" key="1">
    <citation type="journal article" date="2019" name="Int. J. Syst. Evol. Microbiol.">
        <title>The Global Catalogue of Microorganisms (GCM) 10K type strain sequencing project: providing services to taxonomists for standard genome sequencing and annotation.</title>
        <authorList>
            <consortium name="The Broad Institute Genomics Platform"/>
            <consortium name="The Broad Institute Genome Sequencing Center for Infectious Disease"/>
            <person name="Wu L."/>
            <person name="Ma J."/>
        </authorList>
    </citation>
    <scope>NUCLEOTIDE SEQUENCE [LARGE SCALE GENOMIC DNA]</scope>
    <source>
        <strain evidence="2 3">JCM 14560</strain>
    </source>
</reference>
<proteinExistence type="predicted"/>
<dbReference type="InterPro" id="IPR035172">
    <property type="entry name" value="DUF5302"/>
</dbReference>
<organism evidence="2 3">
    <name type="scientific">Kitasatospora kazusensis</name>
    <dbReference type="NCBI Taxonomy" id="407974"/>
    <lineage>
        <taxon>Bacteria</taxon>
        <taxon>Bacillati</taxon>
        <taxon>Actinomycetota</taxon>
        <taxon>Actinomycetes</taxon>
        <taxon>Kitasatosporales</taxon>
        <taxon>Streptomycetaceae</taxon>
        <taxon>Kitasatospora</taxon>
    </lineage>
</organism>
<sequence length="74" mass="7386">MSSDAVAPDSPENAEAQAPAAAQDDVKAKFLAALERKHGSKTDGSGGANADGSKIHGAHGAAAAKRNFRRKSGG</sequence>
<dbReference type="RefSeq" id="WP_344461133.1">
    <property type="nucleotide sequence ID" value="NZ_BAAANT010000004.1"/>
</dbReference>
<evidence type="ECO:0000256" key="1">
    <source>
        <dbReference type="SAM" id="MobiDB-lite"/>
    </source>
</evidence>
<accession>A0ABN2YY81</accession>
<evidence type="ECO:0000313" key="2">
    <source>
        <dbReference type="EMBL" id="GAA2133665.1"/>
    </source>
</evidence>
<dbReference type="EMBL" id="BAAANT010000004">
    <property type="protein sequence ID" value="GAA2133665.1"/>
    <property type="molecule type" value="Genomic_DNA"/>
</dbReference>
<feature type="region of interest" description="Disordered" evidence="1">
    <location>
        <begin position="1"/>
        <end position="74"/>
    </location>
</feature>
<dbReference type="Pfam" id="PF17227">
    <property type="entry name" value="DUF5302"/>
    <property type="match status" value="1"/>
</dbReference>